<feature type="transmembrane region" description="Helical" evidence="8">
    <location>
        <begin position="311"/>
        <end position="331"/>
    </location>
</feature>
<evidence type="ECO:0000256" key="2">
    <source>
        <dbReference type="ARBA" id="ARBA00006690"/>
    </source>
</evidence>
<evidence type="ECO:0000313" key="10">
    <source>
        <dbReference type="Proteomes" id="UP000749559"/>
    </source>
</evidence>
<reference evidence="9" key="1">
    <citation type="submission" date="2022-03" db="EMBL/GenBank/DDBJ databases">
        <authorList>
            <person name="Martin C."/>
        </authorList>
    </citation>
    <scope>NUCLEOTIDE SEQUENCE</scope>
</reference>
<feature type="transmembrane region" description="Helical" evidence="8">
    <location>
        <begin position="218"/>
        <end position="240"/>
    </location>
</feature>
<keyword evidence="5 8" id="KW-1133">Transmembrane helix</keyword>
<evidence type="ECO:0000256" key="5">
    <source>
        <dbReference type="ARBA" id="ARBA00022989"/>
    </source>
</evidence>
<feature type="transmembrane region" description="Helical" evidence="8">
    <location>
        <begin position="186"/>
        <end position="206"/>
    </location>
</feature>
<evidence type="ECO:0000256" key="4">
    <source>
        <dbReference type="ARBA" id="ARBA00022692"/>
    </source>
</evidence>
<dbReference type="OrthoDB" id="6335830at2759"/>
<feature type="transmembrane region" description="Helical" evidence="8">
    <location>
        <begin position="246"/>
        <end position="265"/>
    </location>
</feature>
<dbReference type="EMBL" id="CAIIXF020000001">
    <property type="protein sequence ID" value="CAH1775738.1"/>
    <property type="molecule type" value="Genomic_DNA"/>
</dbReference>
<comment type="subcellular location">
    <subcellularLocation>
        <location evidence="1">Membrane</location>
        <topology evidence="1">Multi-pass membrane protein</topology>
    </subcellularLocation>
</comment>
<feature type="region of interest" description="Disordered" evidence="7">
    <location>
        <begin position="542"/>
        <end position="574"/>
    </location>
</feature>
<comment type="caution">
    <text evidence="9">The sequence shown here is derived from an EMBL/GenBank/DDBJ whole genome shotgun (WGS) entry which is preliminary data.</text>
</comment>
<feature type="region of interest" description="Disordered" evidence="7">
    <location>
        <begin position="494"/>
        <end position="518"/>
    </location>
</feature>
<keyword evidence="3" id="KW-0813">Transport</keyword>
<keyword evidence="4 8" id="KW-0812">Transmembrane</keyword>
<dbReference type="InterPro" id="IPR013936">
    <property type="entry name" value="CRT-like"/>
</dbReference>
<accession>A0A8J1TPV0</accession>
<protein>
    <submittedName>
        <fullName evidence="9">Uncharacterized protein</fullName>
    </submittedName>
</protein>
<dbReference type="GO" id="GO:0016020">
    <property type="term" value="C:membrane"/>
    <property type="evidence" value="ECO:0007669"/>
    <property type="project" value="UniProtKB-SubCell"/>
</dbReference>
<dbReference type="Pfam" id="PF08627">
    <property type="entry name" value="CRT-like"/>
    <property type="match status" value="1"/>
</dbReference>
<sequence>MAEFGKVGSPEFQPASYDNNNILKERINLRTSSINSGSAPTVVSSVAKNSQNSNENFDSISVIKPSLPWYSQTMGPKDEERKPLLYHDTIPEGNEDHDDTNNPLINSHKQDIDPSLKSEAHIMGATKTRLEKIKAKIMAITIPKKAINVILSVTTILAFVCMQVSLPMYTKAMNDQRSDPYNAMLFSAFWFPWVFFLQLAFIKLFIDRDLSLKPKTSWSGMFITGALTALNGLLIAYASLPSRTPPYLQAIFTTTLIPFTILARLIILRKGVSKRQLVVCGIILIGMFISVEPQIFGLERGGGGSEGIHGIFWPMIFMLGFIPSAIAAVVTEKELKNEEANSMVFIAWTQVFMYSTVLLLFWTDFIPHFGMATSPTDFFNRFKTGLVCQFGIDHSCSNVAGLSWMFILSYCFANLSNFLLIRYAEGAVYSVVVMALVTPLGTIFWNFFSLTPNFHFHPNFDQTSIYVFVGLLIMTPAVVVYTVFSMEEEAEAAMKEASEPPPPPGPKKPHAKVKPYARRHKIKPLGKLNDLINKRRKNKDVKTPLLLDQDVEDINDNTTNKSAIPRRASSPSLV</sequence>
<dbReference type="PANTHER" id="PTHR31326:SF1">
    <property type="entry name" value="PROTEIN CLT2, CHLOROPLASTIC"/>
    <property type="match status" value="1"/>
</dbReference>
<evidence type="ECO:0000313" key="9">
    <source>
        <dbReference type="EMBL" id="CAH1775738.1"/>
    </source>
</evidence>
<evidence type="ECO:0000256" key="7">
    <source>
        <dbReference type="SAM" id="MobiDB-lite"/>
    </source>
</evidence>
<keyword evidence="6 8" id="KW-0472">Membrane</keyword>
<evidence type="ECO:0000256" key="3">
    <source>
        <dbReference type="ARBA" id="ARBA00022448"/>
    </source>
</evidence>
<comment type="similarity">
    <text evidence="2">Belongs to the CRT-like transporter family.</text>
</comment>
<feature type="transmembrane region" description="Helical" evidence="8">
    <location>
        <begin position="402"/>
        <end position="420"/>
    </location>
</feature>
<name>A0A8J1TPV0_OWEFU</name>
<feature type="transmembrane region" description="Helical" evidence="8">
    <location>
        <begin position="427"/>
        <end position="445"/>
    </location>
</feature>
<organism evidence="9 10">
    <name type="scientific">Owenia fusiformis</name>
    <name type="common">Polychaete worm</name>
    <dbReference type="NCBI Taxonomy" id="6347"/>
    <lineage>
        <taxon>Eukaryota</taxon>
        <taxon>Metazoa</taxon>
        <taxon>Spiralia</taxon>
        <taxon>Lophotrochozoa</taxon>
        <taxon>Annelida</taxon>
        <taxon>Polychaeta</taxon>
        <taxon>Sedentaria</taxon>
        <taxon>Canalipalpata</taxon>
        <taxon>Sabellida</taxon>
        <taxon>Oweniida</taxon>
        <taxon>Oweniidae</taxon>
        <taxon>Owenia</taxon>
    </lineage>
</organism>
<dbReference type="PANTHER" id="PTHR31326">
    <property type="entry name" value="PROTEIN CLT2, CHLOROPLASTIC"/>
    <property type="match status" value="1"/>
</dbReference>
<feature type="transmembrane region" description="Helical" evidence="8">
    <location>
        <begin position="146"/>
        <end position="166"/>
    </location>
</feature>
<feature type="compositionally biased region" description="Basic residues" evidence="7">
    <location>
        <begin position="507"/>
        <end position="518"/>
    </location>
</feature>
<proteinExistence type="inferred from homology"/>
<dbReference type="Proteomes" id="UP000749559">
    <property type="component" value="Unassembled WGS sequence"/>
</dbReference>
<evidence type="ECO:0000256" key="8">
    <source>
        <dbReference type="SAM" id="Phobius"/>
    </source>
</evidence>
<feature type="transmembrane region" description="Helical" evidence="8">
    <location>
        <begin position="343"/>
        <end position="362"/>
    </location>
</feature>
<evidence type="ECO:0000256" key="6">
    <source>
        <dbReference type="ARBA" id="ARBA00023136"/>
    </source>
</evidence>
<feature type="transmembrane region" description="Helical" evidence="8">
    <location>
        <begin position="277"/>
        <end position="296"/>
    </location>
</feature>
<keyword evidence="10" id="KW-1185">Reference proteome</keyword>
<dbReference type="AlphaFoldDB" id="A0A8J1TPV0"/>
<feature type="transmembrane region" description="Helical" evidence="8">
    <location>
        <begin position="465"/>
        <end position="484"/>
    </location>
</feature>
<evidence type="ECO:0000256" key="1">
    <source>
        <dbReference type="ARBA" id="ARBA00004141"/>
    </source>
</evidence>
<gene>
    <name evidence="9" type="ORF">OFUS_LOCUS3002</name>
</gene>